<proteinExistence type="predicted"/>
<protein>
    <submittedName>
        <fullName evidence="1">2047_t:CDS:1</fullName>
    </submittedName>
</protein>
<organism evidence="1 2">
    <name type="scientific">Acaulospora morrowiae</name>
    <dbReference type="NCBI Taxonomy" id="94023"/>
    <lineage>
        <taxon>Eukaryota</taxon>
        <taxon>Fungi</taxon>
        <taxon>Fungi incertae sedis</taxon>
        <taxon>Mucoromycota</taxon>
        <taxon>Glomeromycotina</taxon>
        <taxon>Glomeromycetes</taxon>
        <taxon>Diversisporales</taxon>
        <taxon>Acaulosporaceae</taxon>
        <taxon>Acaulospora</taxon>
    </lineage>
</organism>
<dbReference type="OrthoDB" id="5592268at2759"/>
<evidence type="ECO:0000313" key="1">
    <source>
        <dbReference type="EMBL" id="CAG8613188.1"/>
    </source>
</evidence>
<reference evidence="1" key="1">
    <citation type="submission" date="2021-06" db="EMBL/GenBank/DDBJ databases">
        <authorList>
            <person name="Kallberg Y."/>
            <person name="Tangrot J."/>
            <person name="Rosling A."/>
        </authorList>
    </citation>
    <scope>NUCLEOTIDE SEQUENCE</scope>
    <source>
        <strain evidence="1">CL551</strain>
    </source>
</reference>
<comment type="caution">
    <text evidence="1">The sequence shown here is derived from an EMBL/GenBank/DDBJ whole genome shotgun (WGS) entry which is preliminary data.</text>
</comment>
<keyword evidence="2" id="KW-1185">Reference proteome</keyword>
<dbReference type="EMBL" id="CAJVPV010006987">
    <property type="protein sequence ID" value="CAG8613188.1"/>
    <property type="molecule type" value="Genomic_DNA"/>
</dbReference>
<feature type="non-terminal residue" evidence="1">
    <location>
        <position position="1"/>
    </location>
</feature>
<sequence length="72" mass="8454">MAKNSTTKMSPFFLIYGRDVRQPIHLSSTMDMLDGTILQRTFDLIEQLPRARQNAIHHIQQAQIQQKTYHDK</sequence>
<accession>A0A9N9CUL9</accession>
<dbReference type="AlphaFoldDB" id="A0A9N9CUL9"/>
<dbReference type="Proteomes" id="UP000789342">
    <property type="component" value="Unassembled WGS sequence"/>
</dbReference>
<evidence type="ECO:0000313" key="2">
    <source>
        <dbReference type="Proteomes" id="UP000789342"/>
    </source>
</evidence>
<gene>
    <name evidence="1" type="ORF">AMORRO_LOCUS8318</name>
</gene>
<name>A0A9N9CUL9_9GLOM</name>